<dbReference type="GO" id="GO:0005345">
    <property type="term" value="F:purine nucleobase transmembrane transporter activity"/>
    <property type="evidence" value="ECO:0007669"/>
    <property type="project" value="UniProtKB-UniRule"/>
</dbReference>
<gene>
    <name evidence="9" type="ORF">ILEXP_LOCUS14144</name>
</gene>
<feature type="transmembrane region" description="Helical" evidence="7">
    <location>
        <begin position="244"/>
        <end position="262"/>
    </location>
</feature>
<proteinExistence type="inferred from homology"/>
<keyword evidence="3 7" id="KW-0813">Transport</keyword>
<dbReference type="EMBL" id="CAUOFW020001558">
    <property type="protein sequence ID" value="CAK9146311.1"/>
    <property type="molecule type" value="Genomic_DNA"/>
</dbReference>
<dbReference type="Pfam" id="PF16913">
    <property type="entry name" value="PUNUT"/>
    <property type="match status" value="1"/>
</dbReference>
<evidence type="ECO:0000256" key="2">
    <source>
        <dbReference type="ARBA" id="ARBA00006213"/>
    </source>
</evidence>
<dbReference type="PANTHER" id="PTHR31376:SF17">
    <property type="entry name" value="PURINE PERMEASE 21-RELATED"/>
    <property type="match status" value="1"/>
</dbReference>
<dbReference type="SUPFAM" id="SSF103481">
    <property type="entry name" value="Multidrug resistance efflux transporter EmrE"/>
    <property type="match status" value="1"/>
</dbReference>
<evidence type="ECO:0000256" key="8">
    <source>
        <dbReference type="SAM" id="MobiDB-lite"/>
    </source>
</evidence>
<sequence length="381" mass="42612">MEEAQEQSPKIAGHEAEEASPPENANVNHHLTVPKLRQYKWWIQMVIFSFLVLSGQSAATLLGRLYFDKGAKSRWMATLVQTAGFPILIPFLFFSPTKHAIAQSNQTNPPSTLILVSFYTFLGVFLAAYCMLYTIGLQYLPVSTYSLISTSQLGFNALFSYFLNAQKFTPFIVNSLVLLTISSTLLVFQNDDSGDSNKTLKGKYVIGFMCTVAASACYALNLSITQLAFRKILKRETFRVVMDVIIYPSLVATCVIIVGLFASAEWRNLRREMKEYELGNVSYVMNLVWTAVTWQVFSIGAVGLIFTVSSLFSNVISILGLPIVPVLAVFIFQDKMSGVRVVAMLLAIWGFASYIYQHYLDDLKLKAESRIVDNVPLVERA</sequence>
<protein>
    <recommendedName>
        <fullName evidence="7">Probable purine permease</fullName>
    </recommendedName>
</protein>
<feature type="transmembrane region" description="Helical" evidence="7">
    <location>
        <begin position="142"/>
        <end position="162"/>
    </location>
</feature>
<evidence type="ECO:0000256" key="5">
    <source>
        <dbReference type="ARBA" id="ARBA00022989"/>
    </source>
</evidence>
<evidence type="ECO:0000256" key="1">
    <source>
        <dbReference type="ARBA" id="ARBA00004141"/>
    </source>
</evidence>
<comment type="caution">
    <text evidence="9">The sequence shown here is derived from an EMBL/GenBank/DDBJ whole genome shotgun (WGS) entry which is preliminary data.</text>
</comment>
<evidence type="ECO:0000256" key="3">
    <source>
        <dbReference type="ARBA" id="ARBA00022448"/>
    </source>
</evidence>
<organism evidence="9 10">
    <name type="scientific">Ilex paraguariensis</name>
    <name type="common">yerba mate</name>
    <dbReference type="NCBI Taxonomy" id="185542"/>
    <lineage>
        <taxon>Eukaryota</taxon>
        <taxon>Viridiplantae</taxon>
        <taxon>Streptophyta</taxon>
        <taxon>Embryophyta</taxon>
        <taxon>Tracheophyta</taxon>
        <taxon>Spermatophyta</taxon>
        <taxon>Magnoliopsida</taxon>
        <taxon>eudicotyledons</taxon>
        <taxon>Gunneridae</taxon>
        <taxon>Pentapetalae</taxon>
        <taxon>asterids</taxon>
        <taxon>campanulids</taxon>
        <taxon>Aquifoliales</taxon>
        <taxon>Aquifoliaceae</taxon>
        <taxon>Ilex</taxon>
    </lineage>
</organism>
<reference evidence="9 10" key="1">
    <citation type="submission" date="2024-02" db="EMBL/GenBank/DDBJ databases">
        <authorList>
            <person name="Vignale AGUSTIN F."/>
            <person name="Sosa J E."/>
            <person name="Modenutti C."/>
        </authorList>
    </citation>
    <scope>NUCLEOTIDE SEQUENCE [LARGE SCALE GENOMIC DNA]</scope>
</reference>
<dbReference type="GO" id="GO:0015211">
    <property type="term" value="F:purine nucleoside transmembrane transporter activity"/>
    <property type="evidence" value="ECO:0007669"/>
    <property type="project" value="UniProtKB-UniRule"/>
</dbReference>
<comment type="subcellular location">
    <subcellularLocation>
        <location evidence="1 7">Membrane</location>
        <topology evidence="1 7">Multi-pass membrane protein</topology>
    </subcellularLocation>
</comment>
<accession>A0ABC8RMT8</accession>
<feature type="transmembrane region" description="Helical" evidence="7">
    <location>
        <begin position="339"/>
        <end position="356"/>
    </location>
</feature>
<feature type="transmembrane region" description="Helical" evidence="7">
    <location>
        <begin position="168"/>
        <end position="188"/>
    </location>
</feature>
<keyword evidence="6 7" id="KW-0472">Membrane</keyword>
<feature type="region of interest" description="Disordered" evidence="8">
    <location>
        <begin position="1"/>
        <end position="27"/>
    </location>
</feature>
<feature type="transmembrane region" description="Helical" evidence="7">
    <location>
        <begin position="75"/>
        <end position="93"/>
    </location>
</feature>
<dbReference type="InterPro" id="IPR030182">
    <property type="entry name" value="PUP_plant"/>
</dbReference>
<keyword evidence="4 7" id="KW-0812">Transmembrane</keyword>
<feature type="transmembrane region" description="Helical" evidence="7">
    <location>
        <begin position="41"/>
        <end position="63"/>
    </location>
</feature>
<evidence type="ECO:0000313" key="9">
    <source>
        <dbReference type="EMBL" id="CAK9146311.1"/>
    </source>
</evidence>
<dbReference type="Proteomes" id="UP001642360">
    <property type="component" value="Unassembled WGS sequence"/>
</dbReference>
<feature type="transmembrane region" description="Helical" evidence="7">
    <location>
        <begin position="283"/>
        <end position="306"/>
    </location>
</feature>
<name>A0ABC8RMT8_9AQUA</name>
<keyword evidence="5 7" id="KW-1133">Transmembrane helix</keyword>
<keyword evidence="10" id="KW-1185">Reference proteome</keyword>
<feature type="transmembrane region" description="Helical" evidence="7">
    <location>
        <begin position="204"/>
        <end position="224"/>
    </location>
</feature>
<evidence type="ECO:0000313" key="10">
    <source>
        <dbReference type="Proteomes" id="UP001642360"/>
    </source>
</evidence>
<dbReference type="InterPro" id="IPR037185">
    <property type="entry name" value="EmrE-like"/>
</dbReference>
<dbReference type="PANTHER" id="PTHR31376">
    <property type="entry name" value="OS09G0467300 PROTEIN-RELATED"/>
    <property type="match status" value="1"/>
</dbReference>
<feature type="transmembrane region" description="Helical" evidence="7">
    <location>
        <begin position="113"/>
        <end position="135"/>
    </location>
</feature>
<feature type="transmembrane region" description="Helical" evidence="7">
    <location>
        <begin position="312"/>
        <end position="332"/>
    </location>
</feature>
<evidence type="ECO:0000256" key="7">
    <source>
        <dbReference type="RuleBase" id="RU368015"/>
    </source>
</evidence>
<evidence type="ECO:0000256" key="4">
    <source>
        <dbReference type="ARBA" id="ARBA00022692"/>
    </source>
</evidence>
<evidence type="ECO:0000256" key="6">
    <source>
        <dbReference type="ARBA" id="ARBA00023136"/>
    </source>
</evidence>
<dbReference type="GO" id="GO:0016020">
    <property type="term" value="C:membrane"/>
    <property type="evidence" value="ECO:0007669"/>
    <property type="project" value="UniProtKB-SubCell"/>
</dbReference>
<comment type="similarity">
    <text evidence="2 7">Belongs to the purine permeases (TC 2.A.7.14) family.</text>
</comment>
<dbReference type="AlphaFoldDB" id="A0ABC8RMT8"/>